<evidence type="ECO:0000313" key="3">
    <source>
        <dbReference type="Proteomes" id="UP000005666"/>
    </source>
</evidence>
<dbReference type="KEGG" id="tpf:TPHA_0G03230"/>
<gene>
    <name evidence="2" type="primary">TPHA0G03230</name>
    <name evidence="2" type="ordered locus">TPHA_0G03230</name>
</gene>
<organism evidence="2 3">
    <name type="scientific">Tetrapisispora phaffii (strain ATCC 24235 / CBS 4417 / NBRC 1672 / NRRL Y-8282 / UCD 70-5)</name>
    <name type="common">Yeast</name>
    <name type="synonym">Fabospora phaffii</name>
    <dbReference type="NCBI Taxonomy" id="1071381"/>
    <lineage>
        <taxon>Eukaryota</taxon>
        <taxon>Fungi</taxon>
        <taxon>Dikarya</taxon>
        <taxon>Ascomycota</taxon>
        <taxon>Saccharomycotina</taxon>
        <taxon>Saccharomycetes</taxon>
        <taxon>Saccharomycetales</taxon>
        <taxon>Saccharomycetaceae</taxon>
        <taxon>Tetrapisispora</taxon>
    </lineage>
</organism>
<feature type="region of interest" description="Disordered" evidence="1">
    <location>
        <begin position="78"/>
        <end position="100"/>
    </location>
</feature>
<dbReference type="RefSeq" id="XP_003686597.1">
    <property type="nucleotide sequence ID" value="XM_003686549.1"/>
</dbReference>
<accession>G8BW85</accession>
<evidence type="ECO:0000313" key="2">
    <source>
        <dbReference type="EMBL" id="CCE64163.1"/>
    </source>
</evidence>
<dbReference type="AlphaFoldDB" id="G8BW85"/>
<protein>
    <submittedName>
        <fullName evidence="2">Uncharacterized protein</fullName>
    </submittedName>
</protein>
<proteinExistence type="predicted"/>
<keyword evidence="3" id="KW-1185">Reference proteome</keyword>
<dbReference type="Proteomes" id="UP000005666">
    <property type="component" value="Chromosome 7"/>
</dbReference>
<name>G8BW85_TETPH</name>
<dbReference type="EMBL" id="HE612862">
    <property type="protein sequence ID" value="CCE64163.1"/>
    <property type="molecule type" value="Genomic_DNA"/>
</dbReference>
<reference evidence="2 3" key="1">
    <citation type="journal article" date="2011" name="Proc. Natl. Acad. Sci. U.S.A.">
        <title>Evolutionary erosion of yeast sex chromosomes by mating-type switching accidents.</title>
        <authorList>
            <person name="Gordon J.L."/>
            <person name="Armisen D."/>
            <person name="Proux-Wera E."/>
            <person name="Oheigeartaigh S.S."/>
            <person name="Byrne K.P."/>
            <person name="Wolfe K.H."/>
        </authorList>
    </citation>
    <scope>NUCLEOTIDE SEQUENCE [LARGE SCALE GENOMIC DNA]</scope>
    <source>
        <strain evidence="3">ATCC 24235 / CBS 4417 / NBRC 1672 / NRRL Y-8282 / UCD 70-5</strain>
    </source>
</reference>
<dbReference type="HOGENOM" id="CLU_1670572_0_0_1"/>
<dbReference type="GeneID" id="11533585"/>
<sequence>MLLQSTTIDAKVSSQINDCHINVNLHPNYDYLANSHYENSHYDKNFHDRLPNTKKGQIDKHKLQTAWHPKKPAKQFFQHPARTGTPSRSATHHRSLLQPLPPCPARTATLSLHGRILYLQTQNVLLLKVNHSIVRLGPIPQANAHDQASTTKAKTFMK</sequence>
<evidence type="ECO:0000256" key="1">
    <source>
        <dbReference type="SAM" id="MobiDB-lite"/>
    </source>
</evidence>